<keyword evidence="1" id="KW-0812">Transmembrane</keyword>
<keyword evidence="3" id="KW-1185">Reference proteome</keyword>
<feature type="non-terminal residue" evidence="2">
    <location>
        <position position="37"/>
    </location>
</feature>
<evidence type="ECO:0000256" key="1">
    <source>
        <dbReference type="SAM" id="Phobius"/>
    </source>
</evidence>
<sequence length="37" mass="4263">MSFGSTKEIDTIISYQVWVIILEVIISMFDLITIDID</sequence>
<name>A0A087U2M2_STEMI</name>
<organism evidence="2 3">
    <name type="scientific">Stegodyphus mimosarum</name>
    <name type="common">African social velvet spider</name>
    <dbReference type="NCBI Taxonomy" id="407821"/>
    <lineage>
        <taxon>Eukaryota</taxon>
        <taxon>Metazoa</taxon>
        <taxon>Ecdysozoa</taxon>
        <taxon>Arthropoda</taxon>
        <taxon>Chelicerata</taxon>
        <taxon>Arachnida</taxon>
        <taxon>Araneae</taxon>
        <taxon>Araneomorphae</taxon>
        <taxon>Entelegynae</taxon>
        <taxon>Eresoidea</taxon>
        <taxon>Eresidae</taxon>
        <taxon>Stegodyphus</taxon>
    </lineage>
</organism>
<protein>
    <submittedName>
        <fullName evidence="2">Uncharacterized protein</fullName>
    </submittedName>
</protein>
<gene>
    <name evidence="2" type="ORF">X975_19989</name>
</gene>
<reference evidence="2 3" key="1">
    <citation type="submission" date="2013-11" db="EMBL/GenBank/DDBJ databases">
        <title>Genome sequencing of Stegodyphus mimosarum.</title>
        <authorList>
            <person name="Bechsgaard J."/>
        </authorList>
    </citation>
    <scope>NUCLEOTIDE SEQUENCE [LARGE SCALE GENOMIC DNA]</scope>
</reference>
<dbReference type="EMBL" id="KK117865">
    <property type="protein sequence ID" value="KFM71611.1"/>
    <property type="molecule type" value="Genomic_DNA"/>
</dbReference>
<dbReference type="Proteomes" id="UP000054359">
    <property type="component" value="Unassembled WGS sequence"/>
</dbReference>
<evidence type="ECO:0000313" key="3">
    <source>
        <dbReference type="Proteomes" id="UP000054359"/>
    </source>
</evidence>
<accession>A0A087U2M2</accession>
<proteinExistence type="predicted"/>
<keyword evidence="1" id="KW-1133">Transmembrane helix</keyword>
<dbReference type="AlphaFoldDB" id="A0A087U2M2"/>
<feature type="transmembrane region" description="Helical" evidence="1">
    <location>
        <begin position="12"/>
        <end position="32"/>
    </location>
</feature>
<evidence type="ECO:0000313" key="2">
    <source>
        <dbReference type="EMBL" id="KFM71611.1"/>
    </source>
</evidence>
<keyword evidence="1" id="KW-0472">Membrane</keyword>